<organism evidence="8 9">
    <name type="scientific">Prochlorococcus marinus (strain MIT 9313)</name>
    <dbReference type="NCBI Taxonomy" id="74547"/>
    <lineage>
        <taxon>Bacteria</taxon>
        <taxon>Bacillati</taxon>
        <taxon>Cyanobacteriota</taxon>
        <taxon>Cyanophyceae</taxon>
        <taxon>Synechococcales</taxon>
        <taxon>Prochlorococcaceae</taxon>
        <taxon>Prochlorococcus</taxon>
    </lineage>
</organism>
<keyword evidence="2" id="KW-1003">Cell membrane</keyword>
<sequence length="176" mass="18989">MPSFLNLVDWGERVIVKVLTMITVVVIIAALIQLIVNVGNELFVDSQQSWLGDDLIKVLGDLLTVLIALEVLQNVTSYLRRHVVQIELVLVTALTAVARKVIVLPPGSDDKPQLLAGLGIASIALAGAYWLVKRATIDPALSARSRTKPTKLSQGEDQFVPHDADGEGPNAADLPR</sequence>
<dbReference type="HOGENOM" id="CLU_113758_1_0_3"/>
<dbReference type="InterPro" id="IPR020948">
    <property type="entry name" value="P_starv_induced_PsiE-like"/>
</dbReference>
<feature type="transmembrane region" description="Helical" evidence="7">
    <location>
        <begin position="14"/>
        <end position="35"/>
    </location>
</feature>
<dbReference type="Proteomes" id="UP000001423">
    <property type="component" value="Chromosome"/>
</dbReference>
<evidence type="ECO:0000313" key="8">
    <source>
        <dbReference type="EMBL" id="CAE20635.1"/>
    </source>
</evidence>
<evidence type="ECO:0000256" key="2">
    <source>
        <dbReference type="ARBA" id="ARBA00022475"/>
    </source>
</evidence>
<keyword evidence="3 7" id="KW-0812">Transmembrane</keyword>
<dbReference type="eggNOG" id="COG3431">
    <property type="taxonomic scope" value="Bacteria"/>
</dbReference>
<keyword evidence="4 7" id="KW-1133">Transmembrane helix</keyword>
<gene>
    <name evidence="8" type="ordered locus">PMT_0460</name>
</gene>
<evidence type="ECO:0000256" key="7">
    <source>
        <dbReference type="SAM" id="Phobius"/>
    </source>
</evidence>
<feature type="region of interest" description="Disordered" evidence="6">
    <location>
        <begin position="145"/>
        <end position="176"/>
    </location>
</feature>
<dbReference type="RefSeq" id="WP_011129839.1">
    <property type="nucleotide sequence ID" value="NC_005071.1"/>
</dbReference>
<evidence type="ECO:0000256" key="3">
    <source>
        <dbReference type="ARBA" id="ARBA00022692"/>
    </source>
</evidence>
<proteinExistence type="predicted"/>
<dbReference type="KEGG" id="pmt:PMT_0460"/>
<comment type="subcellular location">
    <subcellularLocation>
        <location evidence="1">Cell membrane</location>
        <topology evidence="1">Multi-pass membrane protein</topology>
    </subcellularLocation>
</comment>
<evidence type="ECO:0008006" key="10">
    <source>
        <dbReference type="Google" id="ProtNLM"/>
    </source>
</evidence>
<dbReference type="EMBL" id="BX548175">
    <property type="protein sequence ID" value="CAE20635.1"/>
    <property type="molecule type" value="Genomic_DNA"/>
</dbReference>
<dbReference type="AlphaFoldDB" id="Q7V8A2"/>
<protein>
    <recommendedName>
        <fullName evidence="10">Phosphate-starvation-inducible E</fullName>
    </recommendedName>
</protein>
<accession>Q7V8A2</accession>
<keyword evidence="9" id="KW-1185">Reference proteome</keyword>
<evidence type="ECO:0000313" key="9">
    <source>
        <dbReference type="Proteomes" id="UP000001423"/>
    </source>
</evidence>
<evidence type="ECO:0000256" key="5">
    <source>
        <dbReference type="ARBA" id="ARBA00023136"/>
    </source>
</evidence>
<feature type="transmembrane region" description="Helical" evidence="7">
    <location>
        <begin position="114"/>
        <end position="132"/>
    </location>
</feature>
<evidence type="ECO:0000256" key="6">
    <source>
        <dbReference type="SAM" id="MobiDB-lite"/>
    </source>
</evidence>
<keyword evidence="5 7" id="KW-0472">Membrane</keyword>
<name>Q7V8A2_PROMM</name>
<dbReference type="Pfam" id="PF06146">
    <property type="entry name" value="PsiE"/>
    <property type="match status" value="1"/>
</dbReference>
<dbReference type="GO" id="GO:0005886">
    <property type="term" value="C:plasma membrane"/>
    <property type="evidence" value="ECO:0007669"/>
    <property type="project" value="UniProtKB-SubCell"/>
</dbReference>
<evidence type="ECO:0000256" key="1">
    <source>
        <dbReference type="ARBA" id="ARBA00004651"/>
    </source>
</evidence>
<reference evidence="8 9" key="1">
    <citation type="journal article" date="2003" name="Nature">
        <title>Genome divergence in two Prochlorococcus ecotypes reflects oceanic niche differentiation.</title>
        <authorList>
            <person name="Rocap G."/>
            <person name="Larimer F.W."/>
            <person name="Lamerdin J.E."/>
            <person name="Malfatti S."/>
            <person name="Chain P."/>
            <person name="Ahlgren N.A."/>
            <person name="Arellano A."/>
            <person name="Coleman M."/>
            <person name="Hauser L."/>
            <person name="Hess W.R."/>
            <person name="Johnson Z.I."/>
            <person name="Land M.L."/>
            <person name="Lindell D."/>
            <person name="Post A.F."/>
            <person name="Regala W."/>
            <person name="Shah M."/>
            <person name="Shaw S.L."/>
            <person name="Steglich C."/>
            <person name="Sullivan M.B."/>
            <person name="Ting C.S."/>
            <person name="Tolonen A."/>
            <person name="Webb E.A."/>
            <person name="Zinser E.R."/>
            <person name="Chisholm S.W."/>
        </authorList>
    </citation>
    <scope>NUCLEOTIDE SEQUENCE [LARGE SCALE GENOMIC DNA]</scope>
    <source>
        <strain evidence="9">MIT 9313</strain>
    </source>
</reference>
<evidence type="ECO:0000256" key="4">
    <source>
        <dbReference type="ARBA" id="ARBA00022989"/>
    </source>
</evidence>